<protein>
    <recommendedName>
        <fullName evidence="4">Lipoprotein</fullName>
    </recommendedName>
</protein>
<proteinExistence type="predicted"/>
<feature type="chain" id="PRO_5016259834" description="Lipoprotein" evidence="1">
    <location>
        <begin position="25"/>
        <end position="69"/>
    </location>
</feature>
<dbReference type="KEGG" id="afj:AFERRID_13490"/>
<reference evidence="2 3" key="1">
    <citation type="journal article" date="2018" name="Microbiol. Resour. Announc.">
        <title>Complete Genome Sequence of Acidithiobacillus ferridurans JCM 18981.</title>
        <authorList>
            <person name="Miyauchi T."/>
            <person name="Kouzuma A."/>
            <person name="Abe T."/>
            <person name="Watanabe K."/>
        </authorList>
    </citation>
    <scope>NUCLEOTIDE SEQUENCE [LARGE SCALE GENOMIC DNA]</scope>
    <source>
        <strain evidence="3">ATCC 33020 / DSM 29468 / JCM 18981 / 11Fe</strain>
    </source>
</reference>
<dbReference type="RefSeq" id="WP_232027873.1">
    <property type="nucleotide sequence ID" value="NZ_AP018795.1"/>
</dbReference>
<evidence type="ECO:0000256" key="1">
    <source>
        <dbReference type="SAM" id="SignalP"/>
    </source>
</evidence>
<dbReference type="EMBL" id="AP018795">
    <property type="protein sequence ID" value="BBF65131.1"/>
    <property type="molecule type" value="Genomic_DNA"/>
</dbReference>
<keyword evidence="1" id="KW-0732">Signal</keyword>
<name>A0A2Z6IH74_ACIFI</name>
<dbReference type="PROSITE" id="PS51257">
    <property type="entry name" value="PROKAR_LIPOPROTEIN"/>
    <property type="match status" value="1"/>
</dbReference>
<evidence type="ECO:0000313" key="2">
    <source>
        <dbReference type="EMBL" id="BBF65131.1"/>
    </source>
</evidence>
<dbReference type="AlphaFoldDB" id="A0A2Z6IH74"/>
<sequence>MRSDFLKVVVAAAGALVLAGCAHNVGSGAPTTAGAVAPANSAATAGLAGEGINGQNLNANGPIGVAAAA</sequence>
<feature type="signal peptide" evidence="1">
    <location>
        <begin position="1"/>
        <end position="24"/>
    </location>
</feature>
<dbReference type="Proteomes" id="UP000280188">
    <property type="component" value="Chromosome"/>
</dbReference>
<gene>
    <name evidence="2" type="ORF">AFERRID_13490</name>
</gene>
<keyword evidence="3" id="KW-1185">Reference proteome</keyword>
<evidence type="ECO:0000313" key="3">
    <source>
        <dbReference type="Proteomes" id="UP000280188"/>
    </source>
</evidence>
<organism evidence="2 3">
    <name type="scientific">Acidithiobacillus ferridurans</name>
    <dbReference type="NCBI Taxonomy" id="1232575"/>
    <lineage>
        <taxon>Bacteria</taxon>
        <taxon>Pseudomonadati</taxon>
        <taxon>Pseudomonadota</taxon>
        <taxon>Acidithiobacillia</taxon>
        <taxon>Acidithiobacillales</taxon>
        <taxon>Acidithiobacillaceae</taxon>
        <taxon>Acidithiobacillus</taxon>
    </lineage>
</organism>
<accession>A0A2Z6IH74</accession>
<evidence type="ECO:0008006" key="4">
    <source>
        <dbReference type="Google" id="ProtNLM"/>
    </source>
</evidence>